<feature type="compositionally biased region" description="Basic and acidic residues" evidence="1">
    <location>
        <begin position="99"/>
        <end position="114"/>
    </location>
</feature>
<sequence length="1068" mass="122656">MNSVSYLSFCIAAVLLLCSLYIEGKPSIKAKKMKSFELRKFKTFKKISMKPFPVLQTRSSSGSHQNHSSLNKLDIHKSSSNSLVTINHSILNKTTLKHANKEKPQQNIEVKNDESNVESGSGDESGDNDVENENIKTPAKNLIENYSDEHKNVFLNNFYKAVENSKIKGKNEITSHIIETNLGILQPRALPTTYNTNLTIENSVHSYATFKSNIHLKPSSSIQQRGLLSDALKNANFSIQNSVHTYMVKKSNSKPNKKEKFVPLDPVDVVGVKRDNDPIEKRENYPIEKERNFMLKGKNPSDVAAEIEMNDKALIPLLSSASPKELQLDSEAPSEETQDHRSRGKLGLPFEVGHESNYGKRDDSRHHDGNREDHEIADDNANEGSHYSREDSQQQRREGHYYPDSDEEYRKKDSKESFYDNPHAREKGDAHDYHESVSNNRDKYNINQEEERIQNDMSYHRENNDHEDDDRDHQKKFDDDSYNEKKRDHDYRDNDYKEKDYHDISDKSFHNKKTKNNYYEDKCDDKEKRNNICRNSGNDAIGVPMTSQDSAMTSLDEQVLQFQRDSLYSINSDISERPATIGSHHDIVQIGPDPNLNEAKLVNNDGARDLKDDRMIGKQSHKYDDIVAPTLSLLANQNNNFNEVDDVVHSPAGSINSLNDISGMKTPTFNRKDLSAEEEKQKVSSNNDFYQDGVSAFSEIKSKGSNSDDLLNIGNIDKSFFNKQVSPDFHQPSFESKDNTLGSRRSTKTNKDDYYNEDFGHAQNNVEEMYPFSQMNSKGEQSFHNHLDVGNFRENNEKKNWYDGEPHNHLNTKKQLLKNLSSKNHLHPEVTSYDSVSYPPSKHYSQMIDKPQPARDQYHPLSRSTHLTATLQNYGKGSPTLRQRMSNGQEIELSNRDYADYYHEHLGEYLKQANYDYKILGLQMSDFGLEQLLSRRKFQNINNQTLLTKVDVLQKLHDNSSSTLINDVDNTTVLSDFDNDTVLAPEIKNDLTKFNNDLDNVFNQTEHLFNEGSRNKTLNNNLNIKLENINLKQKNETSNINSTLTDFHKKEKHGVRKATIPKKRKNLF</sequence>
<feature type="region of interest" description="Disordered" evidence="1">
    <location>
        <begin position="461"/>
        <end position="494"/>
    </location>
</feature>
<organism evidence="3 4">
    <name type="scientific">Hydra vulgaris</name>
    <name type="common">Hydra</name>
    <name type="synonym">Hydra attenuata</name>
    <dbReference type="NCBI Taxonomy" id="6087"/>
    <lineage>
        <taxon>Eukaryota</taxon>
        <taxon>Metazoa</taxon>
        <taxon>Cnidaria</taxon>
        <taxon>Hydrozoa</taxon>
        <taxon>Hydroidolina</taxon>
        <taxon>Anthoathecata</taxon>
        <taxon>Aplanulata</taxon>
        <taxon>Hydridae</taxon>
        <taxon>Hydra</taxon>
    </lineage>
</organism>
<feature type="chain" id="PRO_5046884922" evidence="2">
    <location>
        <begin position="25"/>
        <end position="1068"/>
    </location>
</feature>
<dbReference type="GeneID" id="100209135"/>
<feature type="compositionally biased region" description="Basic and acidic residues" evidence="1">
    <location>
        <begin position="352"/>
        <end position="374"/>
    </location>
</feature>
<evidence type="ECO:0000313" key="3">
    <source>
        <dbReference type="Proteomes" id="UP001652625"/>
    </source>
</evidence>
<protein>
    <submittedName>
        <fullName evidence="4">Protein PFC0760c isoform X1</fullName>
    </submittedName>
</protein>
<keyword evidence="3" id="KW-1185">Reference proteome</keyword>
<feature type="compositionally biased region" description="Basic and acidic residues" evidence="1">
    <location>
        <begin position="386"/>
        <end position="447"/>
    </location>
</feature>
<feature type="region of interest" description="Disordered" evidence="1">
    <location>
        <begin position="831"/>
        <end position="858"/>
    </location>
</feature>
<proteinExistence type="predicted"/>
<dbReference type="RefSeq" id="XP_065669900.1">
    <property type="nucleotide sequence ID" value="XM_065813828.1"/>
</dbReference>
<keyword evidence="2" id="KW-0732">Signal</keyword>
<name>A0ABM4D6H9_HYDVU</name>
<feature type="signal peptide" evidence="2">
    <location>
        <begin position="1"/>
        <end position="24"/>
    </location>
</feature>
<accession>A0ABM4D6H9</accession>
<feature type="compositionally biased region" description="Basic and acidic residues" evidence="1">
    <location>
        <begin position="471"/>
        <end position="494"/>
    </location>
</feature>
<evidence type="ECO:0000256" key="1">
    <source>
        <dbReference type="SAM" id="MobiDB-lite"/>
    </source>
</evidence>
<gene>
    <name evidence="4" type="primary">LOC100209135</name>
</gene>
<feature type="region of interest" description="Disordered" evidence="1">
    <location>
        <begin position="727"/>
        <end position="756"/>
    </location>
</feature>
<evidence type="ECO:0000313" key="4">
    <source>
        <dbReference type="RefSeq" id="XP_065669900.1"/>
    </source>
</evidence>
<feature type="region of interest" description="Disordered" evidence="1">
    <location>
        <begin position="95"/>
        <end position="133"/>
    </location>
</feature>
<evidence type="ECO:0000256" key="2">
    <source>
        <dbReference type="SAM" id="SignalP"/>
    </source>
</evidence>
<feature type="region of interest" description="Disordered" evidence="1">
    <location>
        <begin position="326"/>
        <end position="447"/>
    </location>
</feature>
<reference evidence="4" key="1">
    <citation type="submission" date="2025-08" db="UniProtKB">
        <authorList>
            <consortium name="RefSeq"/>
        </authorList>
    </citation>
    <scope>IDENTIFICATION</scope>
</reference>
<dbReference type="Proteomes" id="UP001652625">
    <property type="component" value="Chromosome 12"/>
</dbReference>